<dbReference type="VEuPathDB" id="TrichDB:TRFO_43176"/>
<dbReference type="GeneID" id="94849367"/>
<comment type="caution">
    <text evidence="1">The sequence shown here is derived from an EMBL/GenBank/DDBJ whole genome shotgun (WGS) entry which is preliminary data.</text>
</comment>
<dbReference type="EMBL" id="MLAK01000428">
    <property type="protein sequence ID" value="OHT14044.1"/>
    <property type="molecule type" value="Genomic_DNA"/>
</dbReference>
<accession>A0A1J4KWC0</accession>
<dbReference type="RefSeq" id="XP_068367180.1">
    <property type="nucleotide sequence ID" value="XM_068514663.1"/>
</dbReference>
<name>A0A1J4KWC0_9EUKA</name>
<protein>
    <submittedName>
        <fullName evidence="1">Uncharacterized protein</fullName>
    </submittedName>
</protein>
<keyword evidence="2" id="KW-1185">Reference proteome</keyword>
<proteinExistence type="predicted"/>
<reference evidence="1" key="1">
    <citation type="submission" date="2016-10" db="EMBL/GenBank/DDBJ databases">
        <authorList>
            <person name="Benchimol M."/>
            <person name="Almeida L.G."/>
            <person name="Vasconcelos A.T."/>
            <person name="Perreira-Neves A."/>
            <person name="Rosa I.A."/>
            <person name="Tasca T."/>
            <person name="Bogo M.R."/>
            <person name="de Souza W."/>
        </authorList>
    </citation>
    <scope>NUCLEOTIDE SEQUENCE [LARGE SCALE GENOMIC DNA]</scope>
    <source>
        <strain evidence="1">K</strain>
    </source>
</reference>
<sequence>MLNPEIVWHTKELVSKQRLVHVVLLKCEKLLHKCFHQIQIQGILNEIKVMIGKLLVLFRFEQDFRSKTNLSRICKDLIHYENLENNINQQLPRFSNINLSCNANSALSFLYSTQVFRLFVFDYYLSSSNNIIQEIFLVSKYLVHNAITSLNS</sequence>
<dbReference type="AlphaFoldDB" id="A0A1J4KWC0"/>
<organism evidence="1 2">
    <name type="scientific">Tritrichomonas foetus</name>
    <dbReference type="NCBI Taxonomy" id="1144522"/>
    <lineage>
        <taxon>Eukaryota</taxon>
        <taxon>Metamonada</taxon>
        <taxon>Parabasalia</taxon>
        <taxon>Tritrichomonadida</taxon>
        <taxon>Tritrichomonadidae</taxon>
        <taxon>Tritrichomonas</taxon>
    </lineage>
</organism>
<evidence type="ECO:0000313" key="1">
    <source>
        <dbReference type="EMBL" id="OHT14044.1"/>
    </source>
</evidence>
<gene>
    <name evidence="1" type="ORF">TRFO_43176</name>
</gene>
<evidence type="ECO:0000313" key="2">
    <source>
        <dbReference type="Proteomes" id="UP000179807"/>
    </source>
</evidence>
<dbReference type="Proteomes" id="UP000179807">
    <property type="component" value="Unassembled WGS sequence"/>
</dbReference>